<protein>
    <submittedName>
        <fullName evidence="6">Spore germination protein</fullName>
    </submittedName>
</protein>
<proteinExistence type="inferred from homology"/>
<comment type="subcellular location">
    <subcellularLocation>
        <location evidence="4">Cell membrane</location>
    </subcellularLocation>
    <subcellularLocation>
        <location evidence="1">Membrane</location>
        <topology evidence="1">Multi-pass membrane protein</topology>
    </subcellularLocation>
</comment>
<comment type="caution">
    <text evidence="6">The sequence shown here is derived from an EMBL/GenBank/DDBJ whole genome shotgun (WGS) entry which is preliminary data.</text>
</comment>
<organism evidence="6 7">
    <name type="scientific">Metabacillus idriensis</name>
    <dbReference type="NCBI Taxonomy" id="324768"/>
    <lineage>
        <taxon>Bacteria</taxon>
        <taxon>Bacillati</taxon>
        <taxon>Bacillota</taxon>
        <taxon>Bacilli</taxon>
        <taxon>Bacillales</taxon>
        <taxon>Bacillaceae</taxon>
        <taxon>Metabacillus</taxon>
    </lineage>
</organism>
<sequence length="469" mass="52940">MTITDGKISSDLTLNCERIKEITGGSADMIVHQIQSFSHSNIKGIMTRIDGISDDTKVFEFTLKPLIESLAEKKQYASPEYLKELKDTIIAIDDIKMENKWENITKELLEGNTILLFNQIGFALIVGTSGGEKRPISEPTSQTVIRGPKDSFIEDIRVNTSLVRRRLKCPGLCVEKLEEGQYSHTKVELMYLKDKVNEKALEAIKEKLLNKHPNIIMESAYIEKIVQNDQITPFPVINHTERPDEIVSNLYEGRIAIFIDGTPFVLYCPIEFRTFFQTTEDYFQQFSIDKFMQGLRYFAFFLSLFAPSIYIGLVTHHQAMIPNSLLLSLYAQREGIPFPSLIEALIMETTFEILREAGIRMPRAIGQAVSIVGALVIGQTAVEAGLVSTAVVIVVSITAISSFTTPNYSLATTARMLRFIFMFVSYFLGFYGLLLAMLILMGHLMSLKSLNMPYFTYKDSGEKDRKSST</sequence>
<feature type="transmembrane region" description="Helical" evidence="5">
    <location>
        <begin position="419"/>
        <end position="442"/>
    </location>
</feature>
<dbReference type="Proteomes" id="UP000441585">
    <property type="component" value="Unassembled WGS sequence"/>
</dbReference>
<accession>A0A6I2M2V7</accession>
<feature type="transmembrane region" description="Helical" evidence="5">
    <location>
        <begin position="297"/>
        <end position="316"/>
    </location>
</feature>
<keyword evidence="5" id="KW-1133">Transmembrane helix</keyword>
<dbReference type="Pfam" id="PF03323">
    <property type="entry name" value="GerA"/>
    <property type="match status" value="1"/>
</dbReference>
<dbReference type="AlphaFoldDB" id="A0A6I2M2V7"/>
<comment type="similarity">
    <text evidence="2 4">Belongs to the GerABKA family.</text>
</comment>
<name>A0A6I2M2V7_9BACI</name>
<evidence type="ECO:0000256" key="3">
    <source>
        <dbReference type="ARBA" id="ARBA00023136"/>
    </source>
</evidence>
<evidence type="ECO:0000256" key="4">
    <source>
        <dbReference type="PIRNR" id="PIRNR005690"/>
    </source>
</evidence>
<evidence type="ECO:0000313" key="6">
    <source>
        <dbReference type="EMBL" id="MRX52398.1"/>
    </source>
</evidence>
<gene>
    <name evidence="6" type="ORF">GJU41_00315</name>
</gene>
<evidence type="ECO:0000256" key="1">
    <source>
        <dbReference type="ARBA" id="ARBA00004141"/>
    </source>
</evidence>
<reference evidence="6 7" key="1">
    <citation type="submission" date="2019-11" db="EMBL/GenBank/DDBJ databases">
        <title>Bacillus idriensis genome.</title>
        <authorList>
            <person name="Konopka E.N."/>
            <person name="Newman J.D."/>
        </authorList>
    </citation>
    <scope>NUCLEOTIDE SEQUENCE [LARGE SCALE GENOMIC DNA]</scope>
    <source>
        <strain evidence="6 7">DSM 19097</strain>
    </source>
</reference>
<dbReference type="PIRSF" id="PIRSF005690">
    <property type="entry name" value="GerBA"/>
    <property type="match status" value="1"/>
</dbReference>
<evidence type="ECO:0000256" key="2">
    <source>
        <dbReference type="ARBA" id="ARBA00005278"/>
    </source>
</evidence>
<dbReference type="InterPro" id="IPR004995">
    <property type="entry name" value="Spore_Ger"/>
</dbReference>
<evidence type="ECO:0000313" key="7">
    <source>
        <dbReference type="Proteomes" id="UP000441585"/>
    </source>
</evidence>
<dbReference type="InterPro" id="IPR050768">
    <property type="entry name" value="UPF0353/GerABKA_families"/>
</dbReference>
<keyword evidence="3 4" id="KW-0472">Membrane</keyword>
<feature type="transmembrane region" description="Helical" evidence="5">
    <location>
        <begin position="366"/>
        <end position="399"/>
    </location>
</feature>
<dbReference type="RefSeq" id="WP_154317802.1">
    <property type="nucleotide sequence ID" value="NZ_CAJGAA010000001.1"/>
</dbReference>
<keyword evidence="5" id="KW-0812">Transmembrane</keyword>
<dbReference type="GO" id="GO:0005886">
    <property type="term" value="C:plasma membrane"/>
    <property type="evidence" value="ECO:0007669"/>
    <property type="project" value="UniProtKB-SubCell"/>
</dbReference>
<dbReference type="GO" id="GO:0009847">
    <property type="term" value="P:spore germination"/>
    <property type="evidence" value="ECO:0007669"/>
    <property type="project" value="UniProtKB-UniRule"/>
</dbReference>
<dbReference type="PANTHER" id="PTHR22550">
    <property type="entry name" value="SPORE GERMINATION PROTEIN"/>
    <property type="match status" value="1"/>
</dbReference>
<dbReference type="PANTHER" id="PTHR22550:SF5">
    <property type="entry name" value="LEUCINE ZIPPER PROTEIN 4"/>
    <property type="match status" value="1"/>
</dbReference>
<dbReference type="EMBL" id="WKKF01000001">
    <property type="protein sequence ID" value="MRX52398.1"/>
    <property type="molecule type" value="Genomic_DNA"/>
</dbReference>
<keyword evidence="7" id="KW-1185">Reference proteome</keyword>
<evidence type="ECO:0000256" key="5">
    <source>
        <dbReference type="SAM" id="Phobius"/>
    </source>
</evidence>